<feature type="transmembrane region" description="Helical" evidence="7">
    <location>
        <begin position="324"/>
        <end position="346"/>
    </location>
</feature>
<evidence type="ECO:0000256" key="6">
    <source>
        <dbReference type="ARBA" id="ARBA00023136"/>
    </source>
</evidence>
<keyword evidence="9" id="KW-1185">Reference proteome</keyword>
<dbReference type="PANTHER" id="PTHR30250:SF10">
    <property type="entry name" value="LIPOPOLYSACCHARIDE BIOSYNTHESIS PROTEIN WZXC"/>
    <property type="match status" value="1"/>
</dbReference>
<feature type="transmembrane region" description="Helical" evidence="7">
    <location>
        <begin position="413"/>
        <end position="431"/>
    </location>
</feature>
<sequence length="481" mass="54128">MADKAFYKGTIWSILDNFIKQAFTFLIFIVLARLLAPEVIGLLTFAMLFVQVVRNVVFDSIATAIVRKSSPSDYDYNTGFVLCILVSIPAFLILFFSSNLIEFLTKNNGLAAVIKATSFIILTTGLGRMHEAWLQHHMKFQSLAIRSSISTFFGGIVGIILAYYGFGIYSLVAQQVGTALLELFLIWIVTPWKPKFKFRKKAFIEIRDYGKHVALTGLTNFANQNSDSFFVTYYLGAAANGIYSTGKRVINTLNTVISSSLLRVSLPAFAKIKHDKEQLKETFLNTSAVTAFITAPLFGGLSILSRDITLLLLGEKWLNSAPVMQIVTLTGFLFSIGYYNQSIMLVRNKPDWQTKLTILYAITNVIAFVLFARYGVVQTALAFALRALFLYPISVWCALTLINCSWKLYIKKLYPPILSTILMMISVYLISEWILDWSIVKRFAIQITIGFTSYVTFIYILIPKSLSSSILLNLKSRMSKM</sequence>
<gene>
    <name evidence="8" type="ordered locus">Pedsa_1027</name>
</gene>
<evidence type="ECO:0000256" key="2">
    <source>
        <dbReference type="ARBA" id="ARBA00007430"/>
    </source>
</evidence>
<accession>F0SB03</accession>
<feature type="transmembrane region" description="Helical" evidence="7">
    <location>
        <begin position="18"/>
        <end position="36"/>
    </location>
</feature>
<dbReference type="Proteomes" id="UP000000310">
    <property type="component" value="Chromosome"/>
</dbReference>
<dbReference type="KEGG" id="psn:Pedsa_1027"/>
<evidence type="ECO:0000313" key="8">
    <source>
        <dbReference type="EMBL" id="ADY51598.1"/>
    </source>
</evidence>
<evidence type="ECO:0000256" key="7">
    <source>
        <dbReference type="SAM" id="Phobius"/>
    </source>
</evidence>
<dbReference type="HOGENOM" id="CLU_026911_6_1_10"/>
<evidence type="ECO:0000256" key="3">
    <source>
        <dbReference type="ARBA" id="ARBA00022475"/>
    </source>
</evidence>
<evidence type="ECO:0000313" key="9">
    <source>
        <dbReference type="Proteomes" id="UP000000310"/>
    </source>
</evidence>
<dbReference type="STRING" id="762903.Pedsa_1027"/>
<keyword evidence="4 7" id="KW-0812">Transmembrane</keyword>
<dbReference type="CDD" id="cd13127">
    <property type="entry name" value="MATE_tuaB_like"/>
    <property type="match status" value="1"/>
</dbReference>
<dbReference type="InterPro" id="IPR050833">
    <property type="entry name" value="Poly_Biosynth_Transport"/>
</dbReference>
<feature type="transmembrane region" description="Helical" evidence="7">
    <location>
        <begin position="358"/>
        <end position="376"/>
    </location>
</feature>
<dbReference type="EMBL" id="CP002545">
    <property type="protein sequence ID" value="ADY51598.1"/>
    <property type="molecule type" value="Genomic_DNA"/>
</dbReference>
<comment type="similarity">
    <text evidence="2">Belongs to the polysaccharide synthase family.</text>
</comment>
<keyword evidence="3" id="KW-1003">Cell membrane</keyword>
<feature type="transmembrane region" description="Helical" evidence="7">
    <location>
        <begin position="109"/>
        <end position="127"/>
    </location>
</feature>
<dbReference type="OrthoDB" id="9770347at2"/>
<name>F0SB03_PSESL</name>
<organism evidence="8 9">
    <name type="scientific">Pseudopedobacter saltans (strain ATCC 51119 / DSM 12145 / JCM 21818 / CCUG 39354 / LMG 10337 / NBRC 100064 / NCIMB 13643)</name>
    <name type="common">Pedobacter saltans</name>
    <dbReference type="NCBI Taxonomy" id="762903"/>
    <lineage>
        <taxon>Bacteria</taxon>
        <taxon>Pseudomonadati</taxon>
        <taxon>Bacteroidota</taxon>
        <taxon>Sphingobacteriia</taxon>
        <taxon>Sphingobacteriales</taxon>
        <taxon>Sphingobacteriaceae</taxon>
        <taxon>Pseudopedobacter</taxon>
    </lineage>
</organism>
<feature type="transmembrane region" description="Helical" evidence="7">
    <location>
        <begin position="42"/>
        <end position="66"/>
    </location>
</feature>
<dbReference type="RefSeq" id="WP_013632097.1">
    <property type="nucleotide sequence ID" value="NC_015177.1"/>
</dbReference>
<feature type="transmembrane region" description="Helical" evidence="7">
    <location>
        <begin position="283"/>
        <end position="304"/>
    </location>
</feature>
<keyword evidence="6 7" id="KW-0472">Membrane</keyword>
<proteinExistence type="inferred from homology"/>
<evidence type="ECO:0000256" key="4">
    <source>
        <dbReference type="ARBA" id="ARBA00022692"/>
    </source>
</evidence>
<keyword evidence="5 7" id="KW-1133">Transmembrane helix</keyword>
<dbReference type="AlphaFoldDB" id="F0SB03"/>
<evidence type="ECO:0000256" key="1">
    <source>
        <dbReference type="ARBA" id="ARBA00004651"/>
    </source>
</evidence>
<feature type="transmembrane region" description="Helical" evidence="7">
    <location>
        <begin position="148"/>
        <end position="166"/>
    </location>
</feature>
<comment type="subcellular location">
    <subcellularLocation>
        <location evidence="1">Cell membrane</location>
        <topology evidence="1">Multi-pass membrane protein</topology>
    </subcellularLocation>
</comment>
<dbReference type="GO" id="GO:0005886">
    <property type="term" value="C:plasma membrane"/>
    <property type="evidence" value="ECO:0007669"/>
    <property type="project" value="UniProtKB-SubCell"/>
</dbReference>
<reference evidence="9" key="2">
    <citation type="submission" date="2011-02" db="EMBL/GenBank/DDBJ databases">
        <title>The complete genome of Pedobacter saltans DSM 12145.</title>
        <authorList>
            <consortium name="US DOE Joint Genome Institute (JGI-PGF)"/>
            <person name="Lucas S."/>
            <person name="Copeland A."/>
            <person name="Lapidus A."/>
            <person name="Bruce D."/>
            <person name="Goodwin L."/>
            <person name="Pitluck S."/>
            <person name="Kyrpides N."/>
            <person name="Mavromatis K."/>
            <person name="Pagani I."/>
            <person name="Ivanova N."/>
            <person name="Ovchinnikova G."/>
            <person name="Lu M."/>
            <person name="Detter J.C."/>
            <person name="Han C."/>
            <person name="Land M."/>
            <person name="Hauser L."/>
            <person name="Markowitz V."/>
            <person name="Cheng J.-F."/>
            <person name="Hugenholtz P."/>
            <person name="Woyke T."/>
            <person name="Wu D."/>
            <person name="Tindall B."/>
            <person name="Pomrenke H.G."/>
            <person name="Brambilla E."/>
            <person name="Klenk H.-P."/>
            <person name="Eisen J.A."/>
        </authorList>
    </citation>
    <scope>NUCLEOTIDE SEQUENCE [LARGE SCALE GENOMIC DNA]</scope>
    <source>
        <strain evidence="9">ATCC 51119 / DSM 12145 / JCM 21818 / LMG 10337 / NBRC 100064 / NCIMB 13643</strain>
    </source>
</reference>
<feature type="transmembrane region" description="Helical" evidence="7">
    <location>
        <begin position="443"/>
        <end position="462"/>
    </location>
</feature>
<reference evidence="8 9" key="1">
    <citation type="journal article" date="2011" name="Stand. Genomic Sci.">
        <title>Complete genome sequence of the gliding, heparinolytic Pedobacter saltans type strain (113).</title>
        <authorList>
            <person name="Liolios K."/>
            <person name="Sikorski J."/>
            <person name="Lu M."/>
            <person name="Nolan M."/>
            <person name="Lapidus A."/>
            <person name="Lucas S."/>
            <person name="Hammon N."/>
            <person name="Deshpande S."/>
            <person name="Cheng J.F."/>
            <person name="Tapia R."/>
            <person name="Han C."/>
            <person name="Goodwin L."/>
            <person name="Pitluck S."/>
            <person name="Huntemann M."/>
            <person name="Ivanova N."/>
            <person name="Pagani I."/>
            <person name="Mavromatis K."/>
            <person name="Ovchinikova G."/>
            <person name="Pati A."/>
            <person name="Chen A."/>
            <person name="Palaniappan K."/>
            <person name="Land M."/>
            <person name="Hauser L."/>
            <person name="Brambilla E.M."/>
            <person name="Kotsyurbenko O."/>
            <person name="Rohde M."/>
            <person name="Tindall B.J."/>
            <person name="Abt B."/>
            <person name="Goker M."/>
            <person name="Detter J.C."/>
            <person name="Woyke T."/>
            <person name="Bristow J."/>
            <person name="Eisen J.A."/>
            <person name="Markowitz V."/>
            <person name="Hugenholtz P."/>
            <person name="Klenk H.P."/>
            <person name="Kyrpides N.C."/>
        </authorList>
    </citation>
    <scope>NUCLEOTIDE SEQUENCE [LARGE SCALE GENOMIC DNA]</scope>
    <source>
        <strain evidence="9">ATCC 51119 / DSM 12145 / JCM 21818 / LMG 10337 / NBRC 100064 / NCIMB 13643</strain>
    </source>
</reference>
<protein>
    <submittedName>
        <fullName evidence="8">Polysaccharide biosynthesis protein</fullName>
    </submittedName>
</protein>
<evidence type="ECO:0000256" key="5">
    <source>
        <dbReference type="ARBA" id="ARBA00022989"/>
    </source>
</evidence>
<dbReference type="PANTHER" id="PTHR30250">
    <property type="entry name" value="PST FAMILY PREDICTED COLANIC ACID TRANSPORTER"/>
    <property type="match status" value="1"/>
</dbReference>
<feature type="transmembrane region" description="Helical" evidence="7">
    <location>
        <begin position="78"/>
        <end position="97"/>
    </location>
</feature>
<dbReference type="Pfam" id="PF13440">
    <property type="entry name" value="Polysacc_synt_3"/>
    <property type="match status" value="1"/>
</dbReference>
<feature type="transmembrane region" description="Helical" evidence="7">
    <location>
        <begin position="388"/>
        <end position="406"/>
    </location>
</feature>
<dbReference type="eggNOG" id="COG2244">
    <property type="taxonomic scope" value="Bacteria"/>
</dbReference>